<proteinExistence type="predicted"/>
<organism evidence="2 3">
    <name type="scientific">Novosphingobium anseongense</name>
    <dbReference type="NCBI Taxonomy" id="3133436"/>
    <lineage>
        <taxon>Bacteria</taxon>
        <taxon>Pseudomonadati</taxon>
        <taxon>Pseudomonadota</taxon>
        <taxon>Alphaproteobacteria</taxon>
        <taxon>Sphingomonadales</taxon>
        <taxon>Sphingomonadaceae</taxon>
        <taxon>Novosphingobium</taxon>
    </lineage>
</organism>
<gene>
    <name evidence="2" type="ORF">WG901_00505</name>
</gene>
<keyword evidence="3" id="KW-1185">Reference proteome</keyword>
<dbReference type="EMBL" id="JBBHJZ010000001">
    <property type="protein sequence ID" value="MEJ5975100.1"/>
    <property type="molecule type" value="Genomic_DNA"/>
</dbReference>
<dbReference type="RefSeq" id="WP_339585070.1">
    <property type="nucleotide sequence ID" value="NZ_JBBHJZ010000001.1"/>
</dbReference>
<name>A0ABU8RPV8_9SPHN</name>
<dbReference type="Proteomes" id="UP001361239">
    <property type="component" value="Unassembled WGS sequence"/>
</dbReference>
<dbReference type="Gene3D" id="3.30.750.24">
    <property type="entry name" value="STAS domain"/>
    <property type="match status" value="1"/>
</dbReference>
<accession>A0ABU8RPV8</accession>
<evidence type="ECO:0000313" key="3">
    <source>
        <dbReference type="Proteomes" id="UP001361239"/>
    </source>
</evidence>
<feature type="domain" description="MlaB-like STAS" evidence="1">
    <location>
        <begin position="4"/>
        <end position="75"/>
    </location>
</feature>
<dbReference type="InterPro" id="IPR058548">
    <property type="entry name" value="MlaB-like_STAS"/>
</dbReference>
<dbReference type="InterPro" id="IPR036513">
    <property type="entry name" value="STAS_dom_sf"/>
</dbReference>
<reference evidence="2 3" key="1">
    <citation type="submission" date="2024-03" db="EMBL/GenBank/DDBJ databases">
        <authorList>
            <person name="Jo J.-H."/>
        </authorList>
    </citation>
    <scope>NUCLEOTIDE SEQUENCE [LARGE SCALE GENOMIC DNA]</scope>
    <source>
        <strain evidence="2 3">PS1R-30</strain>
    </source>
</reference>
<sequence length="85" mass="8886">MSAISLPARCDRATVETLLPEFVAAMGAPLSVDGSQVTHVSQALLQLLVSARRSTEGVAIDPSPALRDAASLTGLTHELFEEARA</sequence>
<dbReference type="Pfam" id="PF13466">
    <property type="entry name" value="STAS_2"/>
    <property type="match status" value="1"/>
</dbReference>
<protein>
    <submittedName>
        <fullName evidence="2">STAS domain-containing protein</fullName>
    </submittedName>
</protein>
<evidence type="ECO:0000259" key="1">
    <source>
        <dbReference type="Pfam" id="PF13466"/>
    </source>
</evidence>
<evidence type="ECO:0000313" key="2">
    <source>
        <dbReference type="EMBL" id="MEJ5975100.1"/>
    </source>
</evidence>
<comment type="caution">
    <text evidence="2">The sequence shown here is derived from an EMBL/GenBank/DDBJ whole genome shotgun (WGS) entry which is preliminary data.</text>
</comment>